<feature type="region of interest" description="Disordered" evidence="8">
    <location>
        <begin position="147"/>
        <end position="167"/>
    </location>
</feature>
<evidence type="ECO:0000256" key="1">
    <source>
        <dbReference type="ARBA" id="ARBA00004271"/>
    </source>
</evidence>
<evidence type="ECO:0000256" key="5">
    <source>
        <dbReference type="ARBA" id="ARBA00022702"/>
    </source>
</evidence>
<sequence>MANKTFMITIFMVILLLQQNLSPITASRPTDIDPISSLTRPKPPSTWFTINRYKMAEIEDFRPTTPGHSPGAGHDHPPVAIQIFMANKTFMITIFMVILLLQQNLSPITASRPTDIDPTSSLTKPKPPSTWFTINRFKMAEIEAFRPTTPGHSPGAGHDNPPVAIQM</sequence>
<keyword evidence="9" id="KW-1133">Transmembrane helix</keyword>
<dbReference type="GO" id="GO:0048046">
    <property type="term" value="C:apoplast"/>
    <property type="evidence" value="ECO:0007669"/>
    <property type="project" value="UniProtKB-SubCell"/>
</dbReference>
<dbReference type="Proteomes" id="UP000237347">
    <property type="component" value="Unassembled WGS sequence"/>
</dbReference>
<evidence type="ECO:0000256" key="2">
    <source>
        <dbReference type="ARBA" id="ARBA00008963"/>
    </source>
</evidence>
<dbReference type="GO" id="GO:1902025">
    <property type="term" value="P:nitrate import"/>
    <property type="evidence" value="ECO:0007669"/>
    <property type="project" value="TreeGrafter"/>
</dbReference>
<keyword evidence="6 10" id="KW-0732">Signal</keyword>
<evidence type="ECO:0000256" key="6">
    <source>
        <dbReference type="ARBA" id="ARBA00022729"/>
    </source>
</evidence>
<evidence type="ECO:0000256" key="3">
    <source>
        <dbReference type="ARBA" id="ARBA00022523"/>
    </source>
</evidence>
<keyword evidence="9" id="KW-0812">Transmembrane</keyword>
<organism evidence="11 12">
    <name type="scientific">Quercus suber</name>
    <name type="common">Cork oak</name>
    <dbReference type="NCBI Taxonomy" id="58331"/>
    <lineage>
        <taxon>Eukaryota</taxon>
        <taxon>Viridiplantae</taxon>
        <taxon>Streptophyta</taxon>
        <taxon>Embryophyta</taxon>
        <taxon>Tracheophyta</taxon>
        <taxon>Spermatophyta</taxon>
        <taxon>Magnoliopsida</taxon>
        <taxon>eudicotyledons</taxon>
        <taxon>Gunneridae</taxon>
        <taxon>Pentapetalae</taxon>
        <taxon>rosids</taxon>
        <taxon>fabids</taxon>
        <taxon>Fagales</taxon>
        <taxon>Fagaceae</taxon>
        <taxon>Quercus</taxon>
    </lineage>
</organism>
<comment type="subcellular location">
    <subcellularLocation>
        <location evidence="1">Secreted</location>
        <location evidence="1">Extracellular space</location>
        <location evidence="1">Apoplast</location>
    </subcellularLocation>
</comment>
<dbReference type="PANTHER" id="PTHR33348:SF3">
    <property type="entry name" value="PRECURSOR OF CEP1"/>
    <property type="match status" value="1"/>
</dbReference>
<dbReference type="GO" id="GO:2000280">
    <property type="term" value="P:regulation of root development"/>
    <property type="evidence" value="ECO:0007669"/>
    <property type="project" value="TreeGrafter"/>
</dbReference>
<evidence type="ECO:0000256" key="9">
    <source>
        <dbReference type="SAM" id="Phobius"/>
    </source>
</evidence>
<comment type="caution">
    <text evidence="11">The sequence shown here is derived from an EMBL/GenBank/DDBJ whole genome shotgun (WGS) entry which is preliminary data.</text>
</comment>
<keyword evidence="3" id="KW-0052">Apoplast</keyword>
<comment type="similarity">
    <text evidence="2">Belongs to the C-terminally encoded plant signaling peptide (CEP) family.</text>
</comment>
<dbReference type="GO" id="GO:0048364">
    <property type="term" value="P:root development"/>
    <property type="evidence" value="ECO:0007669"/>
    <property type="project" value="InterPro"/>
</dbReference>
<keyword evidence="12" id="KW-1185">Reference proteome</keyword>
<evidence type="ECO:0000313" key="11">
    <source>
        <dbReference type="EMBL" id="KAK7835099.1"/>
    </source>
</evidence>
<gene>
    <name evidence="11" type="primary">CEP4_2</name>
    <name evidence="11" type="ORF">CFP56_023844</name>
</gene>
<evidence type="ECO:0000256" key="10">
    <source>
        <dbReference type="SAM" id="SignalP"/>
    </source>
</evidence>
<dbReference type="GO" id="GO:0005179">
    <property type="term" value="F:hormone activity"/>
    <property type="evidence" value="ECO:0007669"/>
    <property type="project" value="UniProtKB-KW"/>
</dbReference>
<keyword evidence="7" id="KW-0379">Hydroxylation</keyword>
<keyword evidence="9" id="KW-0472">Membrane</keyword>
<dbReference type="PANTHER" id="PTHR33348">
    <property type="entry name" value="PRECURSOR OF CEP5"/>
    <property type="match status" value="1"/>
</dbReference>
<evidence type="ECO:0000256" key="7">
    <source>
        <dbReference type="ARBA" id="ARBA00023278"/>
    </source>
</evidence>
<evidence type="ECO:0000313" key="12">
    <source>
        <dbReference type="Proteomes" id="UP000237347"/>
    </source>
</evidence>
<dbReference type="InterPro" id="IPR033250">
    <property type="entry name" value="CEP"/>
</dbReference>
<reference evidence="11 12" key="1">
    <citation type="journal article" date="2018" name="Sci. Data">
        <title>The draft genome sequence of cork oak.</title>
        <authorList>
            <person name="Ramos A.M."/>
            <person name="Usie A."/>
            <person name="Barbosa P."/>
            <person name="Barros P.M."/>
            <person name="Capote T."/>
            <person name="Chaves I."/>
            <person name="Simoes F."/>
            <person name="Abreu I."/>
            <person name="Carrasquinho I."/>
            <person name="Faro C."/>
            <person name="Guimaraes J.B."/>
            <person name="Mendonca D."/>
            <person name="Nobrega F."/>
            <person name="Rodrigues L."/>
            <person name="Saibo N.J.M."/>
            <person name="Varela M.C."/>
            <person name="Egas C."/>
            <person name="Matos J."/>
            <person name="Miguel C.M."/>
            <person name="Oliveira M.M."/>
            <person name="Ricardo C.P."/>
            <person name="Goncalves S."/>
        </authorList>
    </citation>
    <scope>NUCLEOTIDE SEQUENCE [LARGE SCALE GENOMIC DNA]</scope>
    <source>
        <strain evidence="12">cv. HL8</strain>
    </source>
</reference>
<dbReference type="EMBL" id="PKMF04000376">
    <property type="protein sequence ID" value="KAK7835099.1"/>
    <property type="molecule type" value="Genomic_DNA"/>
</dbReference>
<evidence type="ECO:0000256" key="8">
    <source>
        <dbReference type="SAM" id="MobiDB-lite"/>
    </source>
</evidence>
<protein>
    <submittedName>
        <fullName evidence="11">Precursor of cep4</fullName>
    </submittedName>
</protein>
<dbReference type="GO" id="GO:0006995">
    <property type="term" value="P:cellular response to nitrogen starvation"/>
    <property type="evidence" value="ECO:0007669"/>
    <property type="project" value="UniProtKB-ARBA"/>
</dbReference>
<dbReference type="AlphaFoldDB" id="A0AAW0K703"/>
<proteinExistence type="inferred from homology"/>
<dbReference type="GO" id="GO:1901371">
    <property type="term" value="P:regulation of leaf morphogenesis"/>
    <property type="evidence" value="ECO:0007669"/>
    <property type="project" value="TreeGrafter"/>
</dbReference>
<name>A0AAW0K703_QUESU</name>
<feature type="chain" id="PRO_5043609252" evidence="10">
    <location>
        <begin position="27"/>
        <end position="167"/>
    </location>
</feature>
<keyword evidence="4" id="KW-0964">Secreted</keyword>
<feature type="transmembrane region" description="Helical" evidence="9">
    <location>
        <begin position="79"/>
        <end position="101"/>
    </location>
</feature>
<evidence type="ECO:0000256" key="4">
    <source>
        <dbReference type="ARBA" id="ARBA00022525"/>
    </source>
</evidence>
<accession>A0AAW0K703</accession>
<keyword evidence="5" id="KW-0372">Hormone</keyword>
<feature type="signal peptide" evidence="10">
    <location>
        <begin position="1"/>
        <end position="26"/>
    </location>
</feature>